<evidence type="ECO:0000313" key="3">
    <source>
        <dbReference type="Proteomes" id="UP000824041"/>
    </source>
</evidence>
<gene>
    <name evidence="2" type="ORF">IAA21_05540</name>
</gene>
<comment type="caution">
    <text evidence="2">The sequence shown here is derived from an EMBL/GenBank/DDBJ whole genome shotgun (WGS) entry which is preliminary data.</text>
</comment>
<organism evidence="2 3">
    <name type="scientific">Candidatus Blautia faecigallinarum</name>
    <dbReference type="NCBI Taxonomy" id="2838488"/>
    <lineage>
        <taxon>Bacteria</taxon>
        <taxon>Bacillati</taxon>
        <taxon>Bacillota</taxon>
        <taxon>Clostridia</taxon>
        <taxon>Lachnospirales</taxon>
        <taxon>Lachnospiraceae</taxon>
        <taxon>Blautia</taxon>
    </lineage>
</organism>
<dbReference type="InterPro" id="IPR003141">
    <property type="entry name" value="Pol/His_phosphatase_N"/>
</dbReference>
<dbReference type="PANTHER" id="PTHR42924:SF3">
    <property type="entry name" value="POLYMERASE_HISTIDINOL PHOSPHATASE N-TERMINAL DOMAIN-CONTAINING PROTEIN"/>
    <property type="match status" value="1"/>
</dbReference>
<evidence type="ECO:0000259" key="1">
    <source>
        <dbReference type="SMART" id="SM00481"/>
    </source>
</evidence>
<dbReference type="SMART" id="SM00481">
    <property type="entry name" value="POLIIIAc"/>
    <property type="match status" value="1"/>
</dbReference>
<reference evidence="2" key="2">
    <citation type="submission" date="2021-04" db="EMBL/GenBank/DDBJ databases">
        <authorList>
            <person name="Gilroy R."/>
        </authorList>
    </citation>
    <scope>NUCLEOTIDE SEQUENCE</scope>
    <source>
        <strain evidence="2">14324</strain>
    </source>
</reference>
<dbReference type="GO" id="GO:0035312">
    <property type="term" value="F:5'-3' DNA exonuclease activity"/>
    <property type="evidence" value="ECO:0007669"/>
    <property type="project" value="TreeGrafter"/>
</dbReference>
<reference evidence="2" key="1">
    <citation type="journal article" date="2021" name="PeerJ">
        <title>Extensive microbial diversity within the chicken gut microbiome revealed by metagenomics and culture.</title>
        <authorList>
            <person name="Gilroy R."/>
            <person name="Ravi A."/>
            <person name="Getino M."/>
            <person name="Pursley I."/>
            <person name="Horton D.L."/>
            <person name="Alikhan N.F."/>
            <person name="Baker D."/>
            <person name="Gharbi K."/>
            <person name="Hall N."/>
            <person name="Watson M."/>
            <person name="Adriaenssens E.M."/>
            <person name="Foster-Nyarko E."/>
            <person name="Jarju S."/>
            <person name="Secka A."/>
            <person name="Antonio M."/>
            <person name="Oren A."/>
            <person name="Chaudhuri R.R."/>
            <person name="La Ragione R."/>
            <person name="Hildebrand F."/>
            <person name="Pallen M.J."/>
        </authorList>
    </citation>
    <scope>NUCLEOTIDE SEQUENCE</scope>
    <source>
        <strain evidence="2">14324</strain>
    </source>
</reference>
<name>A0A9D2IT40_9FIRM</name>
<evidence type="ECO:0000313" key="2">
    <source>
        <dbReference type="EMBL" id="HIZ22246.1"/>
    </source>
</evidence>
<dbReference type="AlphaFoldDB" id="A0A9D2IT40"/>
<dbReference type="EMBL" id="DXBU01000077">
    <property type="protein sequence ID" value="HIZ22246.1"/>
    <property type="molecule type" value="Genomic_DNA"/>
</dbReference>
<dbReference type="InterPro" id="IPR052018">
    <property type="entry name" value="PHP_domain"/>
</dbReference>
<dbReference type="SUPFAM" id="SSF89550">
    <property type="entry name" value="PHP domain-like"/>
    <property type="match status" value="1"/>
</dbReference>
<feature type="domain" description="Polymerase/histidinol phosphatase N-terminal" evidence="1">
    <location>
        <begin position="6"/>
        <end position="74"/>
    </location>
</feature>
<dbReference type="Gene3D" id="3.20.20.140">
    <property type="entry name" value="Metal-dependent hydrolases"/>
    <property type="match status" value="1"/>
</dbReference>
<dbReference type="InterPro" id="IPR004013">
    <property type="entry name" value="PHP_dom"/>
</dbReference>
<dbReference type="InterPro" id="IPR016195">
    <property type="entry name" value="Pol/histidinol_Pase-like"/>
</dbReference>
<dbReference type="PANTHER" id="PTHR42924">
    <property type="entry name" value="EXONUCLEASE"/>
    <property type="match status" value="1"/>
</dbReference>
<proteinExistence type="predicted"/>
<dbReference type="Proteomes" id="UP000824041">
    <property type="component" value="Unassembled WGS sequence"/>
</dbReference>
<sequence>MIPLYYDLHIHSCLSPCGDDDMTPSNIVGMAALKGLDVIALTDHNSSKNCPAAMYHGRQYGVTVIPGMELCTSEEVHVVCLFSSLEKAMDFDAYVYDHMLPVKNREDIFGRQQIMNEEDQETGRVENLLISATDISFDQVDGLVRTAGGIAIPAHLDKASTSLISNLGFVPPDSRFTCAELHDMKNLHSLQKANPYLCSCQILCSSDAHYLWDIHEPFYQLYAESKDIPYILGALSTRAKK</sequence>
<dbReference type="GO" id="GO:0004534">
    <property type="term" value="F:5'-3' RNA exonuclease activity"/>
    <property type="evidence" value="ECO:0007669"/>
    <property type="project" value="TreeGrafter"/>
</dbReference>
<dbReference type="Pfam" id="PF02811">
    <property type="entry name" value="PHP"/>
    <property type="match status" value="1"/>
</dbReference>
<protein>
    <submittedName>
        <fullName evidence="2">PHP domain-containing protein</fullName>
    </submittedName>
</protein>
<accession>A0A9D2IT40</accession>
<dbReference type="CDD" id="cd07432">
    <property type="entry name" value="PHP_HisPPase"/>
    <property type="match status" value="1"/>
</dbReference>